<feature type="region of interest" description="Disordered" evidence="2">
    <location>
        <begin position="1"/>
        <end position="34"/>
    </location>
</feature>
<sequence>MEDDELDDEEYTSISEQSDEDQSISEGSRERDEVVEDKFATNDMHVYRSQGKWDHTKVDKDEFQLTMWDGTTATIGKWTCFKNKIDPKNGTCLLERPRFVGDCDMGVQHNCMNPTTDNNNQNVSAIVIAHLVRNKVELDPDYEVKLVQEEVKECIHVDVPYHRAWRGMRKAINLVYGVLVSNFDILSSGRLQKTKTIVGEEYVESRKCITPLPTDLWEDFLKKENKSVQHKVKCYTAVNGKFKVKSKSRLGNKGGDEYTVKYEEKNYSCKKWQEYRMPCSHALAMCRKIKDQPINTVDPHFRVVAWQDQFSGHDNFTPVPDKRKWPKASAPDKYDITGCYILMQIWAWERFPRIQLKRKVKDQNYLTPGAPLANRSKCPKSKSNIIAHCVAGIMDQLSSLRDGDTENLSDIYHLLESTLRANPGLGGSFEEKLLKIVNRSFSALTLAPNNMSTQRDSDVLQKKQPKSSGNIVLTQKIVSQPTGGGRRRRQPRIRYRRLIVHPNPSPMQEDDGDHQSDEDYYIEGEEEEGEEEEEEEEEEESPLPRVSSQKKKENGRGSQV</sequence>
<feature type="compositionally biased region" description="Basic and acidic residues" evidence="2">
    <location>
        <begin position="550"/>
        <end position="560"/>
    </location>
</feature>
<feature type="compositionally biased region" description="Acidic residues" evidence="2">
    <location>
        <begin position="1"/>
        <end position="23"/>
    </location>
</feature>
<keyword evidence="1" id="KW-0863">Zinc-finger</keyword>
<evidence type="ECO:0000256" key="2">
    <source>
        <dbReference type="SAM" id="MobiDB-lite"/>
    </source>
</evidence>
<evidence type="ECO:0000256" key="1">
    <source>
        <dbReference type="PROSITE-ProRule" id="PRU00325"/>
    </source>
</evidence>
<dbReference type="AlphaFoldDB" id="A0AAV1CUI9"/>
<gene>
    <name evidence="4" type="ORF">OLC1_LOCUS9327</name>
</gene>
<feature type="compositionally biased region" description="Basic residues" evidence="2">
    <location>
        <begin position="485"/>
        <end position="499"/>
    </location>
</feature>
<feature type="domain" description="SWIM-type" evidence="3">
    <location>
        <begin position="258"/>
        <end position="290"/>
    </location>
</feature>
<dbReference type="EMBL" id="OX459120">
    <property type="protein sequence ID" value="CAI9099274.1"/>
    <property type="molecule type" value="Genomic_DNA"/>
</dbReference>
<dbReference type="InterPro" id="IPR007527">
    <property type="entry name" value="Znf_SWIM"/>
</dbReference>
<reference evidence="4" key="1">
    <citation type="submission" date="2023-03" db="EMBL/GenBank/DDBJ databases">
        <authorList>
            <person name="Julca I."/>
        </authorList>
    </citation>
    <scope>NUCLEOTIDE SEQUENCE</scope>
</reference>
<evidence type="ECO:0000259" key="3">
    <source>
        <dbReference type="PROSITE" id="PS50966"/>
    </source>
</evidence>
<feature type="compositionally biased region" description="Acidic residues" evidence="2">
    <location>
        <begin position="508"/>
        <end position="541"/>
    </location>
</feature>
<accession>A0AAV1CUI9</accession>
<dbReference type="PROSITE" id="PS50966">
    <property type="entry name" value="ZF_SWIM"/>
    <property type="match status" value="1"/>
</dbReference>
<keyword evidence="5" id="KW-1185">Reference proteome</keyword>
<keyword evidence="1" id="KW-0862">Zinc</keyword>
<name>A0AAV1CUI9_OLDCO</name>
<dbReference type="Proteomes" id="UP001161247">
    <property type="component" value="Chromosome 3"/>
</dbReference>
<proteinExistence type="predicted"/>
<keyword evidence="1" id="KW-0479">Metal-binding</keyword>
<evidence type="ECO:0000313" key="5">
    <source>
        <dbReference type="Proteomes" id="UP001161247"/>
    </source>
</evidence>
<feature type="region of interest" description="Disordered" evidence="2">
    <location>
        <begin position="448"/>
        <end position="560"/>
    </location>
</feature>
<organism evidence="4 5">
    <name type="scientific">Oldenlandia corymbosa var. corymbosa</name>
    <dbReference type="NCBI Taxonomy" id="529605"/>
    <lineage>
        <taxon>Eukaryota</taxon>
        <taxon>Viridiplantae</taxon>
        <taxon>Streptophyta</taxon>
        <taxon>Embryophyta</taxon>
        <taxon>Tracheophyta</taxon>
        <taxon>Spermatophyta</taxon>
        <taxon>Magnoliopsida</taxon>
        <taxon>eudicotyledons</taxon>
        <taxon>Gunneridae</taxon>
        <taxon>Pentapetalae</taxon>
        <taxon>asterids</taxon>
        <taxon>lamiids</taxon>
        <taxon>Gentianales</taxon>
        <taxon>Rubiaceae</taxon>
        <taxon>Rubioideae</taxon>
        <taxon>Spermacoceae</taxon>
        <taxon>Hedyotis-Oldenlandia complex</taxon>
        <taxon>Oldenlandia</taxon>
    </lineage>
</organism>
<evidence type="ECO:0000313" key="4">
    <source>
        <dbReference type="EMBL" id="CAI9099274.1"/>
    </source>
</evidence>
<feature type="compositionally biased region" description="Polar residues" evidence="2">
    <location>
        <begin position="466"/>
        <end position="481"/>
    </location>
</feature>
<dbReference type="GO" id="GO:0008270">
    <property type="term" value="F:zinc ion binding"/>
    <property type="evidence" value="ECO:0007669"/>
    <property type="project" value="UniProtKB-KW"/>
</dbReference>
<protein>
    <submittedName>
        <fullName evidence="4">OLC1v1036062C1</fullName>
    </submittedName>
</protein>